<reference evidence="1 2" key="1">
    <citation type="submission" date="2019-02" db="EMBL/GenBank/DDBJ databases">
        <title>Sequencing the genomes of 1000 actinobacteria strains.</title>
        <authorList>
            <person name="Klenk H.-P."/>
        </authorList>
    </citation>
    <scope>NUCLEOTIDE SEQUENCE [LARGE SCALE GENOMIC DNA]</scope>
    <source>
        <strain evidence="1 2">DSM 45162</strain>
    </source>
</reference>
<dbReference type="EMBL" id="SHKY01000001">
    <property type="protein sequence ID" value="RZU48579.1"/>
    <property type="molecule type" value="Genomic_DNA"/>
</dbReference>
<name>A0A4Q7ZF24_9ACTN</name>
<dbReference type="InterPro" id="IPR036520">
    <property type="entry name" value="UPF0759_sf"/>
</dbReference>
<keyword evidence="2" id="KW-1185">Reference proteome</keyword>
<gene>
    <name evidence="1" type="ORF">EV385_0296</name>
</gene>
<dbReference type="AlphaFoldDB" id="A0A4Q7ZF24"/>
<evidence type="ECO:0000313" key="2">
    <source>
        <dbReference type="Proteomes" id="UP000292564"/>
    </source>
</evidence>
<proteinExistence type="predicted"/>
<dbReference type="InterPro" id="IPR002763">
    <property type="entry name" value="DUF72"/>
</dbReference>
<evidence type="ECO:0000313" key="1">
    <source>
        <dbReference type="EMBL" id="RZU48579.1"/>
    </source>
</evidence>
<dbReference type="Pfam" id="PF01904">
    <property type="entry name" value="DUF72"/>
    <property type="match status" value="1"/>
</dbReference>
<protein>
    <submittedName>
        <fullName evidence="1">Uncharacterized protein YecE (DUF72 family)</fullName>
    </submittedName>
</protein>
<sequence length="270" mass="30718">MGNHHHVLWIGTSGFQYRDWRPPGDGDGTGYLYPARLPQRLWLEHYARHFATVEINNAFYRLPERTTFQQWCQRTPDDFVVAVKMSRYLTHIRRLREPADPVARFLSRAEGLGDKLGPVLLQLPPNLRADPAALDATLALFPAHVRVAVEPRHESWFVPEIRDLLTRRGAALCWADRRGRPVTPLWVTAGFGYLRLHEGRAQPRPRYGRAALGSWLDRVAQRLAGLPTYVFFNNDPGGAAVIDAAALARQARRRGLEVTRTPQISPRPSR</sequence>
<dbReference type="PANTHER" id="PTHR30348:SF4">
    <property type="entry name" value="DUF72 DOMAIN-CONTAINING PROTEIN"/>
    <property type="match status" value="1"/>
</dbReference>
<dbReference type="Gene3D" id="3.20.20.410">
    <property type="entry name" value="Protein of unknown function UPF0759"/>
    <property type="match status" value="1"/>
</dbReference>
<dbReference type="PANTHER" id="PTHR30348">
    <property type="entry name" value="UNCHARACTERIZED PROTEIN YECE"/>
    <property type="match status" value="1"/>
</dbReference>
<dbReference type="SUPFAM" id="SSF117396">
    <property type="entry name" value="TM1631-like"/>
    <property type="match status" value="1"/>
</dbReference>
<comment type="caution">
    <text evidence="1">The sequence shown here is derived from an EMBL/GenBank/DDBJ whole genome shotgun (WGS) entry which is preliminary data.</text>
</comment>
<dbReference type="Proteomes" id="UP000292564">
    <property type="component" value="Unassembled WGS sequence"/>
</dbReference>
<organism evidence="1 2">
    <name type="scientific">Krasilnikovia cinnamomea</name>
    <dbReference type="NCBI Taxonomy" id="349313"/>
    <lineage>
        <taxon>Bacteria</taxon>
        <taxon>Bacillati</taxon>
        <taxon>Actinomycetota</taxon>
        <taxon>Actinomycetes</taxon>
        <taxon>Micromonosporales</taxon>
        <taxon>Micromonosporaceae</taxon>
        <taxon>Krasilnikovia</taxon>
    </lineage>
</organism>
<accession>A0A4Q7ZF24</accession>